<organism evidence="2 3">
    <name type="scientific">Clostridium isatidis</name>
    <dbReference type="NCBI Taxonomy" id="182773"/>
    <lineage>
        <taxon>Bacteria</taxon>
        <taxon>Bacillati</taxon>
        <taxon>Bacillota</taxon>
        <taxon>Clostridia</taxon>
        <taxon>Eubacteriales</taxon>
        <taxon>Clostridiaceae</taxon>
        <taxon>Clostridium</taxon>
    </lineage>
</organism>
<dbReference type="Proteomes" id="UP000264883">
    <property type="component" value="Chromosome"/>
</dbReference>
<dbReference type="AlphaFoldDB" id="A0A343JDQ6"/>
<dbReference type="EMBL" id="CP016786">
    <property type="protein sequence ID" value="ASW43664.1"/>
    <property type="molecule type" value="Genomic_DNA"/>
</dbReference>
<dbReference type="KEGG" id="cia:BEN51_09280"/>
<name>A0A343JDQ6_9CLOT</name>
<accession>A0A343JDQ6</accession>
<dbReference type="NCBIfam" id="TIGR02876">
    <property type="entry name" value="spore_yqfD"/>
    <property type="match status" value="1"/>
</dbReference>
<dbReference type="Pfam" id="PF06898">
    <property type="entry name" value="YqfD"/>
    <property type="match status" value="1"/>
</dbReference>
<reference evidence="2 3" key="1">
    <citation type="submission" date="2016-08" db="EMBL/GenBank/DDBJ databases">
        <title>Complete Genome Sequence Of The Indigo Reducing Clostridium isatidis DSM15098.</title>
        <authorList>
            <person name="Little G.T."/>
            <person name="Minton N.P."/>
        </authorList>
    </citation>
    <scope>NUCLEOTIDE SEQUENCE [LARGE SCALE GENOMIC DNA]</scope>
    <source>
        <strain evidence="2 3">DSM 15098</strain>
    </source>
</reference>
<dbReference type="OrthoDB" id="1640349at2"/>
<dbReference type="RefSeq" id="WP_119865800.1">
    <property type="nucleotide sequence ID" value="NZ_CP016786.1"/>
</dbReference>
<keyword evidence="1" id="KW-1133">Transmembrane helix</keyword>
<gene>
    <name evidence="2" type="ORF">BEN51_09280</name>
</gene>
<evidence type="ECO:0000256" key="1">
    <source>
        <dbReference type="SAM" id="Phobius"/>
    </source>
</evidence>
<proteinExistence type="predicted"/>
<keyword evidence="1" id="KW-0472">Membrane</keyword>
<keyword evidence="1" id="KW-0812">Transmembrane</keyword>
<keyword evidence="3" id="KW-1185">Reference proteome</keyword>
<sequence>MAGGIFETGKLIIEIKVLNPERVLNILWNENINILNVKKVDIVTLRVTIEYKDYDNLKRIIKRLNGKVKIVGERGILFLLFRLKNKIFLCIGAGIFLIILLYLSTFVWSIEINTRNNLSPYEIRQDLYNLGIVPGIKKKEIDVKELEKKIEDINSGILWIRVRIEGSTLKVNIEEKVNPPEIIEEKKGNLVSKMEGEVSRVYVFSGRSTVHIGDLVKPGDILIEGINGKEENPYEVVPDGVVMANTFYEKNMVVKIDGTELKRNGNKDSDIYLEMFGKKIYLKKAIKGFKEYDKIEESGKIFNKVNYYEKEEFPVRLTKEEAIDNAVKQLQESLYNNLTREAKIKDKIVTTKDEADGNVIVNVIFVVEQNIVDNNPVDY</sequence>
<feature type="transmembrane region" description="Helical" evidence="1">
    <location>
        <begin position="87"/>
        <end position="110"/>
    </location>
</feature>
<evidence type="ECO:0000313" key="3">
    <source>
        <dbReference type="Proteomes" id="UP000264883"/>
    </source>
</evidence>
<protein>
    <submittedName>
        <fullName evidence="2">Sporulation protein YqfD</fullName>
    </submittedName>
</protein>
<evidence type="ECO:0000313" key="2">
    <source>
        <dbReference type="EMBL" id="ASW43664.1"/>
    </source>
</evidence>
<dbReference type="InterPro" id="IPR010690">
    <property type="entry name" value="YqfD"/>
</dbReference>